<organism evidence="3 4">
    <name type="scientific">Brachyspira innocens</name>
    <dbReference type="NCBI Taxonomy" id="13264"/>
    <lineage>
        <taxon>Bacteria</taxon>
        <taxon>Pseudomonadati</taxon>
        <taxon>Spirochaetota</taxon>
        <taxon>Spirochaetia</taxon>
        <taxon>Brachyspirales</taxon>
        <taxon>Brachyspiraceae</taxon>
        <taxon>Brachyspira</taxon>
    </lineage>
</organism>
<evidence type="ECO:0000256" key="2">
    <source>
        <dbReference type="ARBA" id="ARBA00022729"/>
    </source>
</evidence>
<dbReference type="EMBL" id="JAUPBM010000011">
    <property type="protein sequence ID" value="MDO7019516.1"/>
    <property type="molecule type" value="Genomic_DNA"/>
</dbReference>
<sequence>MNKYYIMTLLFIAVLTVSIISPRVFTQSYRLTKVGYIDLERVIKELTSDEEFVEKLKMKLEEYKNQDSMQTNMTDTSIAQNNRDYSLRGEVKRQVANALMSIVKKEGYTLILERTENSILYADRTFDITEPVIANVKASLQR</sequence>
<keyword evidence="4" id="KW-1185">Reference proteome</keyword>
<keyword evidence="2" id="KW-0732">Signal</keyword>
<dbReference type="RefSeq" id="WP_304385338.1">
    <property type="nucleotide sequence ID" value="NZ_JAUPBL010000044.1"/>
</dbReference>
<dbReference type="InterPro" id="IPR024930">
    <property type="entry name" value="Skp_dom_sf"/>
</dbReference>
<evidence type="ECO:0000313" key="4">
    <source>
        <dbReference type="Proteomes" id="UP001175147"/>
    </source>
</evidence>
<dbReference type="Proteomes" id="UP001175147">
    <property type="component" value="Unassembled WGS sequence"/>
</dbReference>
<dbReference type="PANTHER" id="PTHR35089:SF1">
    <property type="entry name" value="CHAPERONE PROTEIN SKP"/>
    <property type="match status" value="1"/>
</dbReference>
<gene>
    <name evidence="3" type="ORF">Q5M86_01865</name>
</gene>
<dbReference type="PANTHER" id="PTHR35089">
    <property type="entry name" value="CHAPERONE PROTEIN SKP"/>
    <property type="match status" value="1"/>
</dbReference>
<comment type="similarity">
    <text evidence="1">Belongs to the Skp family.</text>
</comment>
<dbReference type="InterPro" id="IPR005632">
    <property type="entry name" value="Chaperone_Skp"/>
</dbReference>
<dbReference type="SUPFAM" id="SSF111384">
    <property type="entry name" value="OmpH-like"/>
    <property type="match status" value="1"/>
</dbReference>
<name>A0ABT8YV98_9SPIR</name>
<evidence type="ECO:0000313" key="3">
    <source>
        <dbReference type="EMBL" id="MDO7019516.1"/>
    </source>
</evidence>
<dbReference type="SMART" id="SM00935">
    <property type="entry name" value="OmpH"/>
    <property type="match status" value="1"/>
</dbReference>
<evidence type="ECO:0000256" key="1">
    <source>
        <dbReference type="ARBA" id="ARBA00009091"/>
    </source>
</evidence>
<protein>
    <submittedName>
        <fullName evidence="3">OmpH family outer membrane protein</fullName>
    </submittedName>
</protein>
<comment type="caution">
    <text evidence="3">The sequence shown here is derived from an EMBL/GenBank/DDBJ whole genome shotgun (WGS) entry which is preliminary data.</text>
</comment>
<dbReference type="Gene3D" id="3.30.910.20">
    <property type="entry name" value="Skp domain"/>
    <property type="match status" value="1"/>
</dbReference>
<reference evidence="3" key="1">
    <citation type="submission" date="2023-07" db="EMBL/GenBank/DDBJ databases">
        <title>Mucosal microbiota of week-old chicken and adult hens.</title>
        <authorList>
            <person name="Volf J."/>
            <person name="Karasova D."/>
            <person name="Crhanova M."/>
            <person name="Faldynova M."/>
            <person name="Prikrylova H."/>
            <person name="Zeman M."/>
            <person name="Babak V."/>
            <person name="Rajova J."/>
            <person name="Rychlik I."/>
        </authorList>
    </citation>
    <scope>NUCLEOTIDE SEQUENCE</scope>
    <source>
        <strain evidence="3">ET902</strain>
    </source>
</reference>
<accession>A0ABT8YV98</accession>
<proteinExistence type="inferred from homology"/>
<dbReference type="Pfam" id="PF03938">
    <property type="entry name" value="OmpH"/>
    <property type="match status" value="1"/>
</dbReference>